<sequence>MQKNSQIVSIIIPNYNGKELLEKNLPYVLKAYRNSGNKIKEIIVVDDASTDDSVTFIKHNFPEIRIIQHRVNRGFSSAVNMGARSAKGKYLALLNSDVIPSKNFLETVLQHFKDDKVFAVSLHEKGYGWARGKFKDGFIEHESGSESEDVHESFWVNGGTGVFRRRYWMKLNGMDEKLLNPFYWEDLDLSYRAAKRGWLNLWDPEAKVVHEHELTIGRISKTFREKIQQRNQLILIWKNITSPNLFRKHIAGLVRRITQHPGYILIVFIALKKWRGIAKARKKERKEAKISDEAIFAKFKNG</sequence>
<dbReference type="InterPro" id="IPR001173">
    <property type="entry name" value="Glyco_trans_2-like"/>
</dbReference>
<protein>
    <recommendedName>
        <fullName evidence="4">Glycosyltransferase 2-like domain-containing protein</fullName>
    </recommendedName>
</protein>
<dbReference type="PANTHER" id="PTHR43179:SF12">
    <property type="entry name" value="GALACTOFURANOSYLTRANSFERASE GLFT2"/>
    <property type="match status" value="1"/>
</dbReference>
<dbReference type="SUPFAM" id="SSF53448">
    <property type="entry name" value="Nucleotide-diphospho-sugar transferases"/>
    <property type="match status" value="1"/>
</dbReference>
<name>A0A1F8BLL1_9BACT</name>
<comment type="similarity">
    <text evidence="1">Belongs to the glycosyltransferase 2 family.</text>
</comment>
<dbReference type="Pfam" id="PF00535">
    <property type="entry name" value="Glycos_transf_2"/>
    <property type="match status" value="1"/>
</dbReference>
<dbReference type="GO" id="GO:0016757">
    <property type="term" value="F:glycosyltransferase activity"/>
    <property type="evidence" value="ECO:0007669"/>
    <property type="project" value="UniProtKB-KW"/>
</dbReference>
<keyword evidence="2" id="KW-0328">Glycosyltransferase</keyword>
<dbReference type="InterPro" id="IPR029044">
    <property type="entry name" value="Nucleotide-diphossugar_trans"/>
</dbReference>
<feature type="domain" description="Glycosyltransferase 2-like" evidence="4">
    <location>
        <begin position="9"/>
        <end position="136"/>
    </location>
</feature>
<dbReference type="AlphaFoldDB" id="A0A1F8BLL1"/>
<gene>
    <name evidence="5" type="ORF">A2893_04320</name>
</gene>
<evidence type="ECO:0000259" key="4">
    <source>
        <dbReference type="Pfam" id="PF00535"/>
    </source>
</evidence>
<proteinExistence type="inferred from homology"/>
<dbReference type="Proteomes" id="UP000176725">
    <property type="component" value="Unassembled WGS sequence"/>
</dbReference>
<evidence type="ECO:0000256" key="2">
    <source>
        <dbReference type="ARBA" id="ARBA00022676"/>
    </source>
</evidence>
<evidence type="ECO:0000256" key="1">
    <source>
        <dbReference type="ARBA" id="ARBA00006739"/>
    </source>
</evidence>
<keyword evidence="3" id="KW-0808">Transferase</keyword>
<evidence type="ECO:0000256" key="3">
    <source>
        <dbReference type="ARBA" id="ARBA00022679"/>
    </source>
</evidence>
<dbReference type="CDD" id="cd04186">
    <property type="entry name" value="GT_2_like_c"/>
    <property type="match status" value="1"/>
</dbReference>
<dbReference type="EMBL" id="MGHH01000007">
    <property type="protein sequence ID" value="OGM64850.1"/>
    <property type="molecule type" value="Genomic_DNA"/>
</dbReference>
<evidence type="ECO:0000313" key="5">
    <source>
        <dbReference type="EMBL" id="OGM64850.1"/>
    </source>
</evidence>
<accession>A0A1F8BLL1</accession>
<evidence type="ECO:0000313" key="6">
    <source>
        <dbReference type="Proteomes" id="UP000176725"/>
    </source>
</evidence>
<organism evidence="5 6">
    <name type="scientific">Candidatus Woesebacteria bacterium RIFCSPLOWO2_01_FULL_39_25</name>
    <dbReference type="NCBI Taxonomy" id="1802521"/>
    <lineage>
        <taxon>Bacteria</taxon>
        <taxon>Candidatus Woeseibacteriota</taxon>
    </lineage>
</organism>
<dbReference type="STRING" id="1802521.A2893_04320"/>
<dbReference type="Gene3D" id="3.90.550.10">
    <property type="entry name" value="Spore Coat Polysaccharide Biosynthesis Protein SpsA, Chain A"/>
    <property type="match status" value="1"/>
</dbReference>
<dbReference type="PANTHER" id="PTHR43179">
    <property type="entry name" value="RHAMNOSYLTRANSFERASE WBBL"/>
    <property type="match status" value="1"/>
</dbReference>
<reference evidence="5 6" key="1">
    <citation type="journal article" date="2016" name="Nat. Commun.">
        <title>Thousands of microbial genomes shed light on interconnected biogeochemical processes in an aquifer system.</title>
        <authorList>
            <person name="Anantharaman K."/>
            <person name="Brown C.T."/>
            <person name="Hug L.A."/>
            <person name="Sharon I."/>
            <person name="Castelle C.J."/>
            <person name="Probst A.J."/>
            <person name="Thomas B.C."/>
            <person name="Singh A."/>
            <person name="Wilkins M.J."/>
            <person name="Karaoz U."/>
            <person name="Brodie E.L."/>
            <person name="Williams K.H."/>
            <person name="Hubbard S.S."/>
            <person name="Banfield J.F."/>
        </authorList>
    </citation>
    <scope>NUCLEOTIDE SEQUENCE [LARGE SCALE GENOMIC DNA]</scope>
</reference>
<comment type="caution">
    <text evidence="5">The sequence shown here is derived from an EMBL/GenBank/DDBJ whole genome shotgun (WGS) entry which is preliminary data.</text>
</comment>